<protein>
    <submittedName>
        <fullName evidence="2">Protein 4</fullName>
    </submittedName>
</protein>
<evidence type="ECO:0000256" key="1">
    <source>
        <dbReference type="SAM" id="MobiDB-lite"/>
    </source>
</evidence>
<reference evidence="2" key="1">
    <citation type="journal article" date="2022" name="bioRxiv">
        <title>Unlocking the hidden genetic diversity of varicosaviruses, the neglected plant rhabdoviruses.</title>
        <authorList>
            <person name="Bejerman N."/>
            <person name="Dietzgen R.G."/>
            <person name="Debat H."/>
        </authorList>
    </citation>
    <scope>NUCLEOTIDE SEQUENCE</scope>
</reference>
<sequence length="204" mass="23614">MSFNQVMSTSFRMTMSDSDSERMIRLMDTLRDPSSRSPCTLEWQDLVKMRKEALDTVRVVMSTYSSRRECSTHKRSGDEQPYVVCFSIIRPFLRLDKIVDGFDKRILGSYLCWECVRSIISENNYSKTINSLFHLSDNSCLSSQRECFMTRYEAFRPEGFLKVRKIPDVDTSSTSRDSGEYTDTGISTPTVRSGHEIHELDSIF</sequence>
<dbReference type="EMBL" id="BK061735">
    <property type="protein sequence ID" value="DAZ90628.1"/>
    <property type="molecule type" value="Viral_cRNA"/>
</dbReference>
<evidence type="ECO:0000313" key="2">
    <source>
        <dbReference type="EMBL" id="DAZ90628.1"/>
    </source>
</evidence>
<name>A0A9N7AAM0_9RHAB</name>
<feature type="region of interest" description="Disordered" evidence="1">
    <location>
        <begin position="169"/>
        <end position="190"/>
    </location>
</feature>
<proteinExistence type="predicted"/>
<accession>A0A9N7AAM0</accession>
<organism evidence="2">
    <name type="scientific">Aconitum virus 1</name>
    <dbReference type="NCBI Taxonomy" id="2977949"/>
    <lineage>
        <taxon>Viruses</taxon>
        <taxon>Riboviria</taxon>
        <taxon>Orthornavirae</taxon>
        <taxon>Negarnaviricota</taxon>
        <taxon>Haploviricotina</taxon>
        <taxon>Monjiviricetes</taxon>
        <taxon>Mononegavirales</taxon>
        <taxon>Rhabdoviridae</taxon>
        <taxon>Betarhabdovirinae</taxon>
        <taxon>Varicosavirus</taxon>
        <taxon>Varicosavirus aconiti</taxon>
    </lineage>
</organism>